<dbReference type="STRING" id="199890.A0A182PUS0"/>
<protein>
    <recommendedName>
        <fullName evidence="2">Protein DPCD</fullName>
    </recommendedName>
</protein>
<name>A0A182PUS0_9DIPT</name>
<dbReference type="EnsemblMetazoa" id="AEPI010707-RA">
    <property type="protein sequence ID" value="AEPI010707-PA"/>
    <property type="gene ID" value="AEPI010707"/>
</dbReference>
<dbReference type="VEuPathDB" id="VectorBase:AEPI010707"/>
<evidence type="ECO:0000256" key="2">
    <source>
        <dbReference type="ARBA" id="ARBA00020330"/>
    </source>
</evidence>
<reference evidence="3" key="2">
    <citation type="submission" date="2020-05" db="UniProtKB">
        <authorList>
            <consortium name="EnsemblMetazoa"/>
        </authorList>
    </citation>
    <scope>IDENTIFICATION</scope>
    <source>
        <strain evidence="3">Epiroticus2</strain>
    </source>
</reference>
<dbReference type="Proteomes" id="UP000075885">
    <property type="component" value="Unassembled WGS sequence"/>
</dbReference>
<evidence type="ECO:0000313" key="3">
    <source>
        <dbReference type="EnsemblMetazoa" id="AEPI010707-PA"/>
    </source>
</evidence>
<organism evidence="3 4">
    <name type="scientific">Anopheles epiroticus</name>
    <dbReference type="NCBI Taxonomy" id="199890"/>
    <lineage>
        <taxon>Eukaryota</taxon>
        <taxon>Metazoa</taxon>
        <taxon>Ecdysozoa</taxon>
        <taxon>Arthropoda</taxon>
        <taxon>Hexapoda</taxon>
        <taxon>Insecta</taxon>
        <taxon>Pterygota</taxon>
        <taxon>Neoptera</taxon>
        <taxon>Endopterygota</taxon>
        <taxon>Diptera</taxon>
        <taxon>Nematocera</taxon>
        <taxon>Culicoidea</taxon>
        <taxon>Culicidae</taxon>
        <taxon>Anophelinae</taxon>
        <taxon>Anopheles</taxon>
    </lineage>
</organism>
<dbReference type="Pfam" id="PF14913">
    <property type="entry name" value="DPCD"/>
    <property type="match status" value="1"/>
</dbReference>
<evidence type="ECO:0000256" key="1">
    <source>
        <dbReference type="ARBA" id="ARBA00010597"/>
    </source>
</evidence>
<keyword evidence="4" id="KW-1185">Reference proteome</keyword>
<proteinExistence type="inferred from homology"/>
<evidence type="ECO:0000313" key="4">
    <source>
        <dbReference type="Proteomes" id="UP000075885"/>
    </source>
</evidence>
<dbReference type="InterPro" id="IPR026224">
    <property type="entry name" value="DPCD"/>
</dbReference>
<reference evidence="4" key="1">
    <citation type="submission" date="2013-03" db="EMBL/GenBank/DDBJ databases">
        <title>The Genome Sequence of Anopheles epiroticus epiroticus2.</title>
        <authorList>
            <consortium name="The Broad Institute Genomics Platform"/>
            <person name="Neafsey D.E."/>
            <person name="Howell P."/>
            <person name="Walker B."/>
            <person name="Young S.K."/>
            <person name="Zeng Q."/>
            <person name="Gargeya S."/>
            <person name="Fitzgerald M."/>
            <person name="Haas B."/>
            <person name="Abouelleil A."/>
            <person name="Allen A.W."/>
            <person name="Alvarado L."/>
            <person name="Arachchi H.M."/>
            <person name="Berlin A.M."/>
            <person name="Chapman S.B."/>
            <person name="Gainer-Dewar J."/>
            <person name="Goldberg J."/>
            <person name="Griggs A."/>
            <person name="Gujja S."/>
            <person name="Hansen M."/>
            <person name="Howarth C."/>
            <person name="Imamovic A."/>
            <person name="Ireland A."/>
            <person name="Larimer J."/>
            <person name="McCowan C."/>
            <person name="Murphy C."/>
            <person name="Pearson M."/>
            <person name="Poon T.W."/>
            <person name="Priest M."/>
            <person name="Roberts A."/>
            <person name="Saif S."/>
            <person name="Shea T."/>
            <person name="Sisk P."/>
            <person name="Sykes S."/>
            <person name="Wortman J."/>
            <person name="Nusbaum C."/>
            <person name="Birren B."/>
        </authorList>
    </citation>
    <scope>NUCLEOTIDE SEQUENCE [LARGE SCALE GENOMIC DNA]</scope>
    <source>
        <strain evidence="4">Epiroticus2</strain>
    </source>
</reference>
<dbReference type="PANTHER" id="PTHR31921:SF1">
    <property type="entry name" value="PROTEIN DPCD"/>
    <property type="match status" value="1"/>
</dbReference>
<accession>A0A182PUS0</accession>
<sequence length="210" mass="24448">MSYENWLNLINSADKSSIIQGTVRKVHYRFPDGREMVEEYNIETGVVVRRAWKNTSALLQKEDWTIELGDSIPEGLKTNEIMMKECSSEPLLTKRVTRNAIEWRIRNLPYPISTYTVSCNEEDYTITVKTSNKKYFKKIHVPELQRCNFGPKREDLTMAHKNSTLILTYKKPAIVLEMERAILTTLQEVETVECNNYSYENLLGGLMIQE</sequence>
<dbReference type="AlphaFoldDB" id="A0A182PUS0"/>
<dbReference type="PANTHER" id="PTHR31921">
    <property type="entry name" value="PROTEIN DPCD"/>
    <property type="match status" value="1"/>
</dbReference>
<comment type="similarity">
    <text evidence="1">Belongs to the DPCD family.</text>
</comment>
<dbReference type="PRINTS" id="PR02065">
    <property type="entry name" value="PROTEINDPCD"/>
</dbReference>